<gene>
    <name evidence="4" type="ORF">NQ317_016165</name>
</gene>
<evidence type="ECO:0000256" key="2">
    <source>
        <dbReference type="SAM" id="MobiDB-lite"/>
    </source>
</evidence>
<dbReference type="PANTHER" id="PTHR45920:SF4">
    <property type="entry name" value="FORMIN HOMOLOGY 2 DOMAIN CONTAINING, ISOFORM I"/>
    <property type="match status" value="1"/>
</dbReference>
<evidence type="ECO:0000313" key="5">
    <source>
        <dbReference type="Proteomes" id="UP001162164"/>
    </source>
</evidence>
<feature type="non-terminal residue" evidence="4">
    <location>
        <position position="310"/>
    </location>
</feature>
<name>A0ABQ9JTB1_9CUCU</name>
<accession>A0ABQ9JTB1</accession>
<evidence type="ECO:0000259" key="3">
    <source>
        <dbReference type="Pfam" id="PF24959"/>
    </source>
</evidence>
<dbReference type="Proteomes" id="UP001162164">
    <property type="component" value="Unassembled WGS sequence"/>
</dbReference>
<dbReference type="InterPro" id="IPR016024">
    <property type="entry name" value="ARM-type_fold"/>
</dbReference>
<dbReference type="PANTHER" id="PTHR45920">
    <property type="entry name" value="FORMIN HOMOLOGY 2 DOMAIN CONTAINING, ISOFORM I"/>
    <property type="match status" value="1"/>
</dbReference>
<feature type="compositionally biased region" description="Low complexity" evidence="2">
    <location>
        <begin position="158"/>
        <end position="173"/>
    </location>
</feature>
<dbReference type="EMBL" id="JAPWTJ010000231">
    <property type="protein sequence ID" value="KAJ8980799.1"/>
    <property type="molecule type" value="Genomic_DNA"/>
</dbReference>
<comment type="caution">
    <text evidence="4">The sequence shown here is derived from an EMBL/GenBank/DDBJ whole genome shotgun (WGS) entry which is preliminary data.</text>
</comment>
<keyword evidence="5" id="KW-1185">Reference proteome</keyword>
<feature type="coiled-coil region" evidence="1">
    <location>
        <begin position="212"/>
        <end position="239"/>
    </location>
</feature>
<reference evidence="4" key="1">
    <citation type="journal article" date="2023" name="Insect Mol. Biol.">
        <title>Genome sequencing provides insights into the evolution of gene families encoding plant cell wall-degrading enzymes in longhorned beetles.</title>
        <authorList>
            <person name="Shin N.R."/>
            <person name="Okamura Y."/>
            <person name="Kirsch R."/>
            <person name="Pauchet Y."/>
        </authorList>
    </citation>
    <scope>NUCLEOTIDE SEQUENCE</scope>
    <source>
        <strain evidence="4">MMC_N1</strain>
    </source>
</reference>
<keyword evidence="1" id="KW-0175">Coiled coil</keyword>
<dbReference type="Gene3D" id="1.25.10.10">
    <property type="entry name" value="Leucine-rich Repeat Variant"/>
    <property type="match status" value="1"/>
</dbReference>
<dbReference type="Pfam" id="PF24959">
    <property type="entry name" value="FH3_FHOD1-3"/>
    <property type="match status" value="1"/>
</dbReference>
<organism evidence="4 5">
    <name type="scientific">Molorchus minor</name>
    <dbReference type="NCBI Taxonomy" id="1323400"/>
    <lineage>
        <taxon>Eukaryota</taxon>
        <taxon>Metazoa</taxon>
        <taxon>Ecdysozoa</taxon>
        <taxon>Arthropoda</taxon>
        <taxon>Hexapoda</taxon>
        <taxon>Insecta</taxon>
        <taxon>Pterygota</taxon>
        <taxon>Neoptera</taxon>
        <taxon>Endopterygota</taxon>
        <taxon>Coleoptera</taxon>
        <taxon>Polyphaga</taxon>
        <taxon>Cucujiformia</taxon>
        <taxon>Chrysomeloidea</taxon>
        <taxon>Cerambycidae</taxon>
        <taxon>Lamiinae</taxon>
        <taxon>Monochamini</taxon>
        <taxon>Molorchus</taxon>
    </lineage>
</organism>
<dbReference type="SUPFAM" id="SSF48371">
    <property type="entry name" value="ARM repeat"/>
    <property type="match status" value="1"/>
</dbReference>
<dbReference type="InterPro" id="IPR056771">
    <property type="entry name" value="FH3_FHOD1-3-like"/>
</dbReference>
<sequence length="310" mass="35694">MLLIKAIHTVDYSQGVLPYHNIMKLLKDFDSADTELLIYATTLINKILNGVPDQDTYYDQTDALEEQGFEPVIQRYMSKQGTDLDLLQQFQIYEAVLQYEDGEEDESVRKTIRNRKSVVETTERRKSRRHSTGNTPYTGLHNRNNVLQTNKEDDDESSSSQSSGVNNSQLNGSYKDSNKETPAGKDLTPLLNAVNKLDSEESLNKQPWIYSMIQHQENMEELDNTNENDRNVLLQLKRENTVKDLTQKLASQNIMHSPSEENKLNRIVRDDPISQVRLKTGFIWDELTPISVDTQKLEHLFESRAKDLLT</sequence>
<protein>
    <recommendedName>
        <fullName evidence="3">FHOD1/3-like FH3 domain-containing protein</fullName>
    </recommendedName>
</protein>
<feature type="region of interest" description="Disordered" evidence="2">
    <location>
        <begin position="103"/>
        <end position="187"/>
    </location>
</feature>
<feature type="domain" description="FHOD1/3-like FH3" evidence="3">
    <location>
        <begin position="2"/>
        <end position="70"/>
    </location>
</feature>
<dbReference type="InterPro" id="IPR011989">
    <property type="entry name" value="ARM-like"/>
</dbReference>
<evidence type="ECO:0000256" key="1">
    <source>
        <dbReference type="SAM" id="Coils"/>
    </source>
</evidence>
<feature type="compositionally biased region" description="Polar residues" evidence="2">
    <location>
        <begin position="132"/>
        <end position="149"/>
    </location>
</feature>
<evidence type="ECO:0000313" key="4">
    <source>
        <dbReference type="EMBL" id="KAJ8980799.1"/>
    </source>
</evidence>
<proteinExistence type="predicted"/>